<evidence type="ECO:0000256" key="1">
    <source>
        <dbReference type="ARBA" id="ARBA00022468"/>
    </source>
</evidence>
<dbReference type="AlphaFoldDB" id="F4PZ56"/>
<dbReference type="PANTHER" id="PTHR45876:SF11">
    <property type="entry name" value="GTPASE ACTIVATING PROTEIN HOMOLOG 3-RELATED"/>
    <property type="match status" value="1"/>
</dbReference>
<keyword evidence="1" id="KW-0343">GTPase activation</keyword>
<feature type="compositionally biased region" description="Basic and acidic residues" evidence="2">
    <location>
        <begin position="471"/>
        <end position="523"/>
    </location>
</feature>
<feature type="compositionally biased region" description="Low complexity" evidence="2">
    <location>
        <begin position="121"/>
        <end position="131"/>
    </location>
</feature>
<protein>
    <submittedName>
        <fullName evidence="4">RhoGAP domain-containing protein</fullName>
    </submittedName>
</protein>
<dbReference type="EMBL" id="GL883016">
    <property type="protein sequence ID" value="EGG19085.1"/>
    <property type="molecule type" value="Genomic_DNA"/>
</dbReference>
<dbReference type="GeneID" id="14871216"/>
<dbReference type="SMART" id="SM00324">
    <property type="entry name" value="RhoGAP"/>
    <property type="match status" value="1"/>
</dbReference>
<organism evidence="4 5">
    <name type="scientific">Cavenderia fasciculata</name>
    <name type="common">Slime mold</name>
    <name type="synonym">Dictyostelium fasciculatum</name>
    <dbReference type="NCBI Taxonomy" id="261658"/>
    <lineage>
        <taxon>Eukaryota</taxon>
        <taxon>Amoebozoa</taxon>
        <taxon>Evosea</taxon>
        <taxon>Eumycetozoa</taxon>
        <taxon>Dictyostelia</taxon>
        <taxon>Acytosteliales</taxon>
        <taxon>Cavenderiaceae</taxon>
        <taxon>Cavenderia</taxon>
    </lineage>
</organism>
<dbReference type="STRING" id="1054147.F4PZ56"/>
<dbReference type="OrthoDB" id="437889at2759"/>
<name>F4PZ56_CACFS</name>
<feature type="compositionally biased region" description="Polar residues" evidence="2">
    <location>
        <begin position="373"/>
        <end position="383"/>
    </location>
</feature>
<dbReference type="KEGG" id="dfa:DFA_02331"/>
<dbReference type="InterPro" id="IPR000198">
    <property type="entry name" value="RhoGAP_dom"/>
</dbReference>
<feature type="compositionally biased region" description="Pro residues" evidence="2">
    <location>
        <begin position="289"/>
        <end position="309"/>
    </location>
</feature>
<proteinExistence type="predicted"/>
<feature type="region of interest" description="Disordered" evidence="2">
    <location>
        <begin position="372"/>
        <end position="436"/>
    </location>
</feature>
<dbReference type="PROSITE" id="PS50238">
    <property type="entry name" value="RHOGAP"/>
    <property type="match status" value="1"/>
</dbReference>
<gene>
    <name evidence="4" type="primary">gacO</name>
    <name evidence="4" type="ORF">DFA_02331</name>
</gene>
<feature type="compositionally biased region" description="Pro residues" evidence="2">
    <location>
        <begin position="402"/>
        <end position="415"/>
    </location>
</feature>
<evidence type="ECO:0000259" key="3">
    <source>
        <dbReference type="PROSITE" id="PS50238"/>
    </source>
</evidence>
<keyword evidence="5" id="KW-1185">Reference proteome</keyword>
<dbReference type="OMA" id="DEQYDVN"/>
<feature type="compositionally biased region" description="Low complexity" evidence="2">
    <location>
        <begin position="262"/>
        <end position="272"/>
    </location>
</feature>
<sequence>MASFLCMTVLQSLPSYLKCLGRFVDEQVDQTREMSSEIDFKTQLADRLKKRSSCDTFEPPSSQSSIPTPQPVYKQSLSPSMGRAHPPPPPPTNTTTSNNHSASTSPNFISPPASPKIGGANNNVNSSNSIIPPRPPVPERKLGIPPNMNATGKSNSLGSLPNTPNSASSGGPRLSGPVHSTGNLPTFPQQQQQQTSQSTVPSPPPPRQQSVIFNAPPLININNTSNTSNTGRPLPPPRSDSVGPTTHKSPPMTRQLPPNPNPNVSNNNNNNNLPPPPPPASSSSVNITLPPPPPPAFMTQQLPPPPPPTISVQGHPQNMPPPPTFKTPISPIIAPSPPPVIPGQLLPPRSFKMSPQHARGGSLDSKQMAIVQGQMQRGQGQEASSSSSSPMPMGSLSLSGGMPPPPNLMAPPPPIKRNSTNGHPGGPVYNPDTDKTLSTMINNRLSTGLSPPIKAPYFDDRILTNNNKTAELEAKRQQEERERIERDQKKKDKKGEKEQKEKEKREKKEKEKKEKEQKKKDKSGSSSSGGAGKASTPSNTIFNNTLDQVMEIQRDRLHCDNDNIPLILKTLVESIISNDGYQTEGIFRVPGQTSEVMRFKSRINELDFSLDTNDVHVLAGLLKLWLRELTEPVIPMECYNDCIKSWNSKNASAQILNQLPQLNRDVIVYLLNFLKTLSSPIYSTKTKMDIDNIAMVFAPGLLRCPSTDSSVLMLNSQYEKDFIKNLIESQ</sequence>
<dbReference type="GO" id="GO:0005096">
    <property type="term" value="F:GTPase activator activity"/>
    <property type="evidence" value="ECO:0007669"/>
    <property type="project" value="UniProtKB-KW"/>
</dbReference>
<feature type="compositionally biased region" description="Polar residues" evidence="2">
    <location>
        <begin position="148"/>
        <end position="169"/>
    </location>
</feature>
<dbReference type="SUPFAM" id="SSF48350">
    <property type="entry name" value="GTPase activation domain, GAP"/>
    <property type="match status" value="1"/>
</dbReference>
<dbReference type="Pfam" id="PF00620">
    <property type="entry name" value="RhoGAP"/>
    <property type="match status" value="1"/>
</dbReference>
<dbReference type="RefSeq" id="XP_004366718.1">
    <property type="nucleotide sequence ID" value="XM_004366661.1"/>
</dbReference>
<dbReference type="GO" id="GO:0007165">
    <property type="term" value="P:signal transduction"/>
    <property type="evidence" value="ECO:0007669"/>
    <property type="project" value="InterPro"/>
</dbReference>
<dbReference type="GO" id="GO:0005737">
    <property type="term" value="C:cytoplasm"/>
    <property type="evidence" value="ECO:0007669"/>
    <property type="project" value="TreeGrafter"/>
</dbReference>
<evidence type="ECO:0000256" key="2">
    <source>
        <dbReference type="SAM" id="MobiDB-lite"/>
    </source>
</evidence>
<reference evidence="5" key="1">
    <citation type="journal article" date="2011" name="Genome Res.">
        <title>Phylogeny-wide analysis of social amoeba genomes highlights ancient origins for complex intercellular communication.</title>
        <authorList>
            <person name="Heidel A.J."/>
            <person name="Lawal H.M."/>
            <person name="Felder M."/>
            <person name="Schilde C."/>
            <person name="Helps N.R."/>
            <person name="Tunggal B."/>
            <person name="Rivero F."/>
            <person name="John U."/>
            <person name="Schleicher M."/>
            <person name="Eichinger L."/>
            <person name="Platzer M."/>
            <person name="Noegel A.A."/>
            <person name="Schaap P."/>
            <person name="Gloeckner G."/>
        </authorList>
    </citation>
    <scope>NUCLEOTIDE SEQUENCE [LARGE SCALE GENOMIC DNA]</scope>
    <source>
        <strain evidence="5">SH3</strain>
    </source>
</reference>
<evidence type="ECO:0000313" key="5">
    <source>
        <dbReference type="Proteomes" id="UP000007797"/>
    </source>
</evidence>
<dbReference type="Proteomes" id="UP000007797">
    <property type="component" value="Unassembled WGS sequence"/>
</dbReference>
<feature type="domain" description="Rho-GAP" evidence="3">
    <location>
        <begin position="544"/>
        <end position="730"/>
    </location>
</feature>
<feature type="compositionally biased region" description="Low complexity" evidence="2">
    <location>
        <begin position="185"/>
        <end position="200"/>
    </location>
</feature>
<feature type="compositionally biased region" description="Low complexity" evidence="2">
    <location>
        <begin position="219"/>
        <end position="230"/>
    </location>
</feature>
<accession>F4PZ56</accession>
<feature type="region of interest" description="Disordered" evidence="2">
    <location>
        <begin position="471"/>
        <end position="542"/>
    </location>
</feature>
<feature type="region of interest" description="Disordered" evidence="2">
    <location>
        <begin position="51"/>
        <end position="325"/>
    </location>
</feature>
<evidence type="ECO:0000313" key="4">
    <source>
        <dbReference type="EMBL" id="EGG19085.1"/>
    </source>
</evidence>
<feature type="compositionally biased region" description="Low complexity" evidence="2">
    <location>
        <begin position="384"/>
        <end position="401"/>
    </location>
</feature>
<dbReference type="InterPro" id="IPR008936">
    <property type="entry name" value="Rho_GTPase_activation_prot"/>
</dbReference>
<feature type="compositionally biased region" description="Low complexity" evidence="2">
    <location>
        <begin position="93"/>
        <end position="107"/>
    </location>
</feature>
<dbReference type="Gene3D" id="1.10.555.10">
    <property type="entry name" value="Rho GTPase activation protein"/>
    <property type="match status" value="1"/>
</dbReference>
<dbReference type="PANTHER" id="PTHR45876">
    <property type="entry name" value="FI04035P"/>
    <property type="match status" value="1"/>
</dbReference>